<dbReference type="EMBL" id="AKHW03002524">
    <property type="protein sequence ID" value="KYO38414.1"/>
    <property type="molecule type" value="Genomic_DNA"/>
</dbReference>
<accession>A0A151NNQ5</accession>
<gene>
    <name evidence="1" type="ORF">Y1Q_0015659</name>
</gene>
<sequence>MAAARNRPWREKENSAIFYNPALDYGSDPLVAIGSMATFCAYCLAMRWKGEAPGIWCNSGKVQMPQMNDPPEPLHTLVTGNTSDARHFQSNIRRYNSCFQMTYFGTTKDIRESGYLPTFKVQGQVYHQIGSLMPLPNEESKFLQIYFMGDNTKQAEQRCNNVIQTNLQVVLQLQDMLHKENNYVHSFKCAMEKMTPEYNVVIHADKTPAVEHERCFNAPTTSEATVILAGEQHGN</sequence>
<evidence type="ECO:0000313" key="2">
    <source>
        <dbReference type="Proteomes" id="UP000050525"/>
    </source>
</evidence>
<keyword evidence="2" id="KW-1185">Reference proteome</keyword>
<evidence type="ECO:0000313" key="1">
    <source>
        <dbReference type="EMBL" id="KYO38414.1"/>
    </source>
</evidence>
<organism evidence="1 2">
    <name type="scientific">Alligator mississippiensis</name>
    <name type="common">American alligator</name>
    <dbReference type="NCBI Taxonomy" id="8496"/>
    <lineage>
        <taxon>Eukaryota</taxon>
        <taxon>Metazoa</taxon>
        <taxon>Chordata</taxon>
        <taxon>Craniata</taxon>
        <taxon>Vertebrata</taxon>
        <taxon>Euteleostomi</taxon>
        <taxon>Archelosauria</taxon>
        <taxon>Archosauria</taxon>
        <taxon>Crocodylia</taxon>
        <taxon>Alligatoridae</taxon>
        <taxon>Alligatorinae</taxon>
        <taxon>Alligator</taxon>
    </lineage>
</organism>
<comment type="caution">
    <text evidence="1">The sequence shown here is derived from an EMBL/GenBank/DDBJ whole genome shotgun (WGS) entry which is preliminary data.</text>
</comment>
<proteinExistence type="predicted"/>
<name>A0A151NNQ5_ALLMI</name>
<reference evidence="1 2" key="1">
    <citation type="journal article" date="2012" name="Genome Biol.">
        <title>Sequencing three crocodilian genomes to illuminate the evolution of archosaurs and amniotes.</title>
        <authorList>
            <person name="St John J.A."/>
            <person name="Braun E.L."/>
            <person name="Isberg S.R."/>
            <person name="Miles L.G."/>
            <person name="Chong A.Y."/>
            <person name="Gongora J."/>
            <person name="Dalzell P."/>
            <person name="Moran C."/>
            <person name="Bed'hom B."/>
            <person name="Abzhanov A."/>
            <person name="Burgess S.C."/>
            <person name="Cooksey A.M."/>
            <person name="Castoe T.A."/>
            <person name="Crawford N.G."/>
            <person name="Densmore L.D."/>
            <person name="Drew J.C."/>
            <person name="Edwards S.V."/>
            <person name="Faircloth B.C."/>
            <person name="Fujita M.K."/>
            <person name="Greenwold M.J."/>
            <person name="Hoffmann F.G."/>
            <person name="Howard J.M."/>
            <person name="Iguchi T."/>
            <person name="Janes D.E."/>
            <person name="Khan S.Y."/>
            <person name="Kohno S."/>
            <person name="de Koning A.J."/>
            <person name="Lance S.L."/>
            <person name="McCarthy F.M."/>
            <person name="McCormack J.E."/>
            <person name="Merchant M.E."/>
            <person name="Peterson D.G."/>
            <person name="Pollock D.D."/>
            <person name="Pourmand N."/>
            <person name="Raney B.J."/>
            <person name="Roessler K.A."/>
            <person name="Sanford J.R."/>
            <person name="Sawyer R.H."/>
            <person name="Schmidt C.J."/>
            <person name="Triplett E.W."/>
            <person name="Tuberville T.D."/>
            <person name="Venegas-Anaya M."/>
            <person name="Howard J.T."/>
            <person name="Jarvis E.D."/>
            <person name="Guillette L.J.Jr."/>
            <person name="Glenn T.C."/>
            <person name="Green R.E."/>
            <person name="Ray D.A."/>
        </authorList>
    </citation>
    <scope>NUCLEOTIDE SEQUENCE [LARGE SCALE GENOMIC DNA]</scope>
    <source>
        <strain evidence="1">KSC_2009_1</strain>
    </source>
</reference>
<evidence type="ECO:0008006" key="3">
    <source>
        <dbReference type="Google" id="ProtNLM"/>
    </source>
</evidence>
<protein>
    <recommendedName>
        <fullName evidence="3">Helitron helicase-like domain-containing protein</fullName>
    </recommendedName>
</protein>
<dbReference type="PANTHER" id="PTHR45786:SF74">
    <property type="entry name" value="ATP-DEPENDENT DNA HELICASE"/>
    <property type="match status" value="1"/>
</dbReference>
<dbReference type="AlphaFoldDB" id="A0A151NNQ5"/>
<dbReference type="STRING" id="8496.A0A151NNQ5"/>
<dbReference type="PANTHER" id="PTHR45786">
    <property type="entry name" value="DNA BINDING PROTEIN-LIKE"/>
    <property type="match status" value="1"/>
</dbReference>
<dbReference type="Proteomes" id="UP000050525">
    <property type="component" value="Unassembled WGS sequence"/>
</dbReference>